<reference evidence="2" key="1">
    <citation type="journal article" date="2023" name="Front. Mar. Sci.">
        <title>Tracing the invertebrate herpesviruses in the global sequence datasets.</title>
        <authorList>
            <person name="Rosani U."/>
            <person name="Gaia M."/>
            <person name="Delmont T.O."/>
            <person name="Krupovic M."/>
        </authorList>
    </citation>
    <scope>NUCLEOTIDE SEQUENCE</scope>
    <source>
        <strain evidence="2">MalacoHV2/Med/2018 153</strain>
    </source>
</reference>
<name>A0AA48P7R5_9VIRU</name>
<protein>
    <submittedName>
        <fullName evidence="2">ORF7</fullName>
    </submittedName>
</protein>
<organism evidence="2">
    <name type="scientific">Malaco herpesvirus 2</name>
    <dbReference type="NCBI Taxonomy" id="3031798"/>
    <lineage>
        <taxon>Viruses</taxon>
        <taxon>Duplodnaviria</taxon>
        <taxon>Heunggongvirae</taxon>
        <taxon>Peploviricota</taxon>
        <taxon>Herviviricetes</taxon>
        <taxon>Herpesvirales</taxon>
        <taxon>Malacoherpesviridae</taxon>
    </lineage>
</organism>
<feature type="compositionally biased region" description="Polar residues" evidence="1">
    <location>
        <begin position="43"/>
        <end position="55"/>
    </location>
</feature>
<accession>A0AA48P7R5</accession>
<feature type="region of interest" description="Disordered" evidence="1">
    <location>
        <begin position="43"/>
        <end position="181"/>
    </location>
</feature>
<evidence type="ECO:0000313" key="2">
    <source>
        <dbReference type="EMBL" id="DBA11547.1"/>
    </source>
</evidence>
<sequence length="181" mass="20616">MAEYNSSKLKRNTSSRNLLHLNIEKAKKHKKVSDEPIFGDSKQFTFPICTSSSSKDLIGNTPCENKNEKIDKIINQIKQDTPHETSEQNKSENKNEKIDETTNQFKHDTPHETSEQNKKMEIHQDVETQVSSDELEDDLTDYDSIESESYSIGTDSPFDVSDSMFTSDSESELSTDSEKVI</sequence>
<feature type="compositionally biased region" description="Acidic residues" evidence="1">
    <location>
        <begin position="133"/>
        <end position="146"/>
    </location>
</feature>
<proteinExistence type="predicted"/>
<feature type="compositionally biased region" description="Basic and acidic residues" evidence="1">
    <location>
        <begin position="80"/>
        <end position="126"/>
    </location>
</feature>
<dbReference type="EMBL" id="BK063060">
    <property type="protein sequence ID" value="DBA11547.1"/>
    <property type="molecule type" value="Genomic_DNA"/>
</dbReference>
<evidence type="ECO:0000256" key="1">
    <source>
        <dbReference type="SAM" id="MobiDB-lite"/>
    </source>
</evidence>
<reference evidence="2" key="2">
    <citation type="submission" date="2023-01" db="EMBL/GenBank/DDBJ databases">
        <authorList>
            <person name="Rosani U."/>
            <person name="Delmont T.O."/>
            <person name="Gaia M."/>
            <person name="Krupovic M."/>
        </authorList>
    </citation>
    <scope>NUCLEOTIDE SEQUENCE</scope>
    <source>
        <strain evidence="2">MalacoHV2/Med/2018 153</strain>
    </source>
</reference>